<dbReference type="EMBL" id="CAJNOB010000006">
    <property type="protein sequence ID" value="CAF0693480.1"/>
    <property type="molecule type" value="Genomic_DNA"/>
</dbReference>
<feature type="compositionally biased region" description="Basic and acidic residues" evidence="1">
    <location>
        <begin position="100"/>
        <end position="116"/>
    </location>
</feature>
<keyword evidence="3" id="KW-1185">Reference proteome</keyword>
<accession>A0A8J2BLI1</accession>
<reference evidence="2" key="1">
    <citation type="submission" date="2021-02" db="EMBL/GenBank/DDBJ databases">
        <authorList>
            <person name="Cremers G."/>
            <person name="Picone N."/>
        </authorList>
    </citation>
    <scope>NUCLEOTIDE SEQUENCE</scope>
    <source>
        <strain evidence="2">PQ17</strain>
    </source>
</reference>
<evidence type="ECO:0000313" key="3">
    <source>
        <dbReference type="Proteomes" id="UP000663859"/>
    </source>
</evidence>
<organism evidence="2 3">
    <name type="scientific">Candidatus Methylacidithermus pantelleriae</name>
    <dbReference type="NCBI Taxonomy" id="2744239"/>
    <lineage>
        <taxon>Bacteria</taxon>
        <taxon>Pseudomonadati</taxon>
        <taxon>Verrucomicrobiota</taxon>
        <taxon>Methylacidiphilae</taxon>
        <taxon>Methylacidiphilales</taxon>
        <taxon>Methylacidiphilaceae</taxon>
        <taxon>Candidatus Methylacidithermus</taxon>
    </lineage>
</organism>
<evidence type="ECO:0000313" key="2">
    <source>
        <dbReference type="EMBL" id="CAF0693480.1"/>
    </source>
</evidence>
<dbReference type="AlphaFoldDB" id="A0A8J2BLI1"/>
<dbReference type="Proteomes" id="UP000663859">
    <property type="component" value="Unassembled WGS sequence"/>
</dbReference>
<comment type="caution">
    <text evidence="2">The sequence shown here is derived from an EMBL/GenBank/DDBJ whole genome shotgun (WGS) entry which is preliminary data.</text>
</comment>
<proteinExistence type="predicted"/>
<protein>
    <submittedName>
        <fullName evidence="2">Uncharacterized protein</fullName>
    </submittedName>
</protein>
<gene>
    <name evidence="2" type="ORF">MPNT_140016</name>
</gene>
<feature type="compositionally biased region" description="Acidic residues" evidence="1">
    <location>
        <begin position="150"/>
        <end position="161"/>
    </location>
</feature>
<evidence type="ECO:0000256" key="1">
    <source>
        <dbReference type="SAM" id="MobiDB-lite"/>
    </source>
</evidence>
<name>A0A8J2BLI1_9BACT</name>
<feature type="region of interest" description="Disordered" evidence="1">
    <location>
        <begin position="100"/>
        <end position="161"/>
    </location>
</feature>
<sequence>MLDGLSWWLNGSRIKKEMEKVESVRRMTMEFFTEGNVFYGWLLECTVRDGSSVTPFEKLYESFRPYCENYGEKEVIKPCYFSRYLKQAVFPAVAKNRPPDRQGIRLKREDNVRGDQEPQVIRFPQSPLQRVLQEEGYRVAQSEEGPNGEVLEEEGEDQEPF</sequence>